<comment type="caution">
    <text evidence="2">The sequence shown here is derived from an EMBL/GenBank/DDBJ whole genome shotgun (WGS) entry which is preliminary data.</text>
</comment>
<organism evidence="2">
    <name type="scientific">Salvia splendens</name>
    <name type="common">Scarlet sage</name>
    <dbReference type="NCBI Taxonomy" id="180675"/>
    <lineage>
        <taxon>Eukaryota</taxon>
        <taxon>Viridiplantae</taxon>
        <taxon>Streptophyta</taxon>
        <taxon>Embryophyta</taxon>
        <taxon>Tracheophyta</taxon>
        <taxon>Spermatophyta</taxon>
        <taxon>Magnoliopsida</taxon>
        <taxon>eudicotyledons</taxon>
        <taxon>Gunneridae</taxon>
        <taxon>Pentapetalae</taxon>
        <taxon>asterids</taxon>
        <taxon>lamiids</taxon>
        <taxon>Lamiales</taxon>
        <taxon>Lamiaceae</taxon>
        <taxon>Nepetoideae</taxon>
        <taxon>Mentheae</taxon>
        <taxon>Salviinae</taxon>
        <taxon>Salvia</taxon>
        <taxon>Salvia subgen. Calosphace</taxon>
        <taxon>core Calosphace</taxon>
    </lineage>
</organism>
<protein>
    <submittedName>
        <fullName evidence="2">Uncharacterized protein</fullName>
    </submittedName>
</protein>
<reference evidence="2" key="2">
    <citation type="submission" date="2020-08" db="EMBL/GenBank/DDBJ databases">
        <title>Plant Genome Project.</title>
        <authorList>
            <person name="Zhang R.-G."/>
        </authorList>
    </citation>
    <scope>NUCLEOTIDE SEQUENCE</scope>
    <source>
        <strain evidence="2">Huo1</strain>
        <tissue evidence="2">Leaf</tissue>
    </source>
</reference>
<feature type="signal peptide" evidence="1">
    <location>
        <begin position="1"/>
        <end position="20"/>
    </location>
</feature>
<sequence length="154" mass="17383">MPPASFPLVVILILSAAFLAAPTSETVYDILRYYRFPPGLVPRGVVTRFRLNSNTGQFALYLNKTCSFTAYGYDVRFQTQIRGVIRDEEIEGLRGVQVRMMNFWSDLVEVEVVEDGEEVEFSNGFAAVDMPVYNFFNIPMCGCGFDCRRSFAGT</sequence>
<dbReference type="PANTHER" id="PTHR31676">
    <property type="entry name" value="T31J12.3 PROTEIN-RELATED"/>
    <property type="match status" value="1"/>
</dbReference>
<evidence type="ECO:0000256" key="1">
    <source>
        <dbReference type="SAM" id="SignalP"/>
    </source>
</evidence>
<dbReference type="InterPro" id="IPR036758">
    <property type="entry name" value="At5g01610-like"/>
</dbReference>
<evidence type="ECO:0000313" key="3">
    <source>
        <dbReference type="Proteomes" id="UP000298416"/>
    </source>
</evidence>
<reference evidence="2" key="1">
    <citation type="submission" date="2018-01" db="EMBL/GenBank/DDBJ databases">
        <authorList>
            <person name="Mao J.F."/>
        </authorList>
    </citation>
    <scope>NUCLEOTIDE SEQUENCE</scope>
    <source>
        <strain evidence="2">Huo1</strain>
        <tissue evidence="2">Leaf</tissue>
    </source>
</reference>
<feature type="chain" id="PRO_5036471091" evidence="1">
    <location>
        <begin position="21"/>
        <end position="154"/>
    </location>
</feature>
<evidence type="ECO:0000313" key="2">
    <source>
        <dbReference type="EMBL" id="KAG6426845.1"/>
    </source>
</evidence>
<gene>
    <name evidence="2" type="ORF">SASPL_111080</name>
</gene>
<dbReference type="PANTHER" id="PTHR31676:SF76">
    <property type="entry name" value="OS05G0362300 PROTEIN"/>
    <property type="match status" value="1"/>
</dbReference>
<dbReference type="SUPFAM" id="SSF141562">
    <property type="entry name" value="At5g01610-like"/>
    <property type="match status" value="1"/>
</dbReference>
<dbReference type="OrthoDB" id="896406at2759"/>
<keyword evidence="1" id="KW-0732">Signal</keyword>
<dbReference type="Pfam" id="PF04398">
    <property type="entry name" value="DUF538"/>
    <property type="match status" value="1"/>
</dbReference>
<dbReference type="Proteomes" id="UP000298416">
    <property type="component" value="Unassembled WGS sequence"/>
</dbReference>
<dbReference type="Gene3D" id="2.30.240.10">
    <property type="entry name" value="At5g01610-like"/>
    <property type="match status" value="1"/>
</dbReference>
<dbReference type="InterPro" id="IPR007493">
    <property type="entry name" value="DUF538"/>
</dbReference>
<proteinExistence type="predicted"/>
<accession>A0A8X8YB87</accession>
<dbReference type="EMBL" id="PNBA02000004">
    <property type="protein sequence ID" value="KAG6426845.1"/>
    <property type="molecule type" value="Genomic_DNA"/>
</dbReference>
<keyword evidence="3" id="KW-1185">Reference proteome</keyword>
<dbReference type="AlphaFoldDB" id="A0A8X8YB87"/>
<name>A0A8X8YB87_SALSN</name>